<gene>
    <name evidence="11" type="ORF">OJ997_14475</name>
</gene>
<dbReference type="PANTHER" id="PTHR11705:SF143">
    <property type="entry name" value="SLL0236 PROTEIN"/>
    <property type="match status" value="1"/>
</dbReference>
<evidence type="ECO:0000256" key="2">
    <source>
        <dbReference type="ARBA" id="ARBA00005988"/>
    </source>
</evidence>
<evidence type="ECO:0000259" key="10">
    <source>
        <dbReference type="PROSITE" id="PS52035"/>
    </source>
</evidence>
<dbReference type="SMART" id="SM00631">
    <property type="entry name" value="Zn_pept"/>
    <property type="match status" value="1"/>
</dbReference>
<evidence type="ECO:0000313" key="12">
    <source>
        <dbReference type="Proteomes" id="UP001147653"/>
    </source>
</evidence>
<proteinExistence type="inferred from homology"/>
<evidence type="ECO:0000256" key="6">
    <source>
        <dbReference type="ARBA" id="ARBA00023049"/>
    </source>
</evidence>
<keyword evidence="11" id="KW-0121">Carboxypeptidase</keyword>
<dbReference type="Proteomes" id="UP001147653">
    <property type="component" value="Unassembled WGS sequence"/>
</dbReference>
<keyword evidence="4" id="KW-0378">Hydrolase</keyword>
<dbReference type="RefSeq" id="WP_270025823.1">
    <property type="nucleotide sequence ID" value="NZ_JAPDDP010000022.1"/>
</dbReference>
<dbReference type="InterPro" id="IPR059177">
    <property type="entry name" value="GH29D-like_dom"/>
</dbReference>
<keyword evidence="5" id="KW-0862">Zinc</keyword>
<name>A0A9X3NB29_9ACTN</name>
<dbReference type="PROSITE" id="PS52035">
    <property type="entry name" value="PEPTIDASE_M14"/>
    <property type="match status" value="1"/>
</dbReference>
<dbReference type="PANTHER" id="PTHR11705">
    <property type="entry name" value="PROTEASE FAMILY M14 CARBOXYPEPTIDASE A,B"/>
    <property type="match status" value="1"/>
</dbReference>
<evidence type="ECO:0000313" key="11">
    <source>
        <dbReference type="EMBL" id="MDA0181507.1"/>
    </source>
</evidence>
<dbReference type="Gene3D" id="3.40.630.10">
    <property type="entry name" value="Zn peptidases"/>
    <property type="match status" value="1"/>
</dbReference>
<dbReference type="GO" id="GO:0008270">
    <property type="term" value="F:zinc ion binding"/>
    <property type="evidence" value="ECO:0007669"/>
    <property type="project" value="InterPro"/>
</dbReference>
<evidence type="ECO:0000256" key="8">
    <source>
        <dbReference type="SAM" id="MobiDB-lite"/>
    </source>
</evidence>
<dbReference type="InterPro" id="IPR000834">
    <property type="entry name" value="Peptidase_M14"/>
</dbReference>
<evidence type="ECO:0000256" key="1">
    <source>
        <dbReference type="ARBA" id="ARBA00001947"/>
    </source>
</evidence>
<evidence type="ECO:0000256" key="3">
    <source>
        <dbReference type="ARBA" id="ARBA00022670"/>
    </source>
</evidence>
<dbReference type="AlphaFoldDB" id="A0A9X3NB29"/>
<dbReference type="Pfam" id="PF13290">
    <property type="entry name" value="CHB_HEX_C_1"/>
    <property type="match status" value="1"/>
</dbReference>
<dbReference type="SUPFAM" id="SSF53187">
    <property type="entry name" value="Zn-dependent exopeptidases"/>
    <property type="match status" value="1"/>
</dbReference>
<dbReference type="GO" id="GO:0005615">
    <property type="term" value="C:extracellular space"/>
    <property type="evidence" value="ECO:0007669"/>
    <property type="project" value="TreeGrafter"/>
</dbReference>
<feature type="region of interest" description="Disordered" evidence="8">
    <location>
        <begin position="114"/>
        <end position="133"/>
    </location>
</feature>
<organism evidence="11 12">
    <name type="scientific">Solirubrobacter phytolaccae</name>
    <dbReference type="NCBI Taxonomy" id="1404360"/>
    <lineage>
        <taxon>Bacteria</taxon>
        <taxon>Bacillati</taxon>
        <taxon>Actinomycetota</taxon>
        <taxon>Thermoleophilia</taxon>
        <taxon>Solirubrobacterales</taxon>
        <taxon>Solirubrobacteraceae</taxon>
        <taxon>Solirubrobacter</taxon>
    </lineage>
</organism>
<dbReference type="Pfam" id="PF00246">
    <property type="entry name" value="Peptidase_M14"/>
    <property type="match status" value="1"/>
</dbReference>
<feature type="active site" description="Proton donor/acceptor" evidence="7">
    <location>
        <position position="717"/>
    </location>
</feature>
<feature type="chain" id="PRO_5040886982" evidence="9">
    <location>
        <begin position="24"/>
        <end position="987"/>
    </location>
</feature>
<feature type="signal peptide" evidence="9">
    <location>
        <begin position="1"/>
        <end position="23"/>
    </location>
</feature>
<dbReference type="EMBL" id="JAPDDP010000022">
    <property type="protein sequence ID" value="MDA0181507.1"/>
    <property type="molecule type" value="Genomic_DNA"/>
</dbReference>
<evidence type="ECO:0000256" key="7">
    <source>
        <dbReference type="PROSITE-ProRule" id="PRU01379"/>
    </source>
</evidence>
<dbReference type="GO" id="GO:0004181">
    <property type="term" value="F:metallocarboxypeptidase activity"/>
    <property type="evidence" value="ECO:0007669"/>
    <property type="project" value="InterPro"/>
</dbReference>
<comment type="cofactor">
    <cofactor evidence="1">
        <name>Zn(2+)</name>
        <dbReference type="ChEBI" id="CHEBI:29105"/>
    </cofactor>
</comment>
<reference evidence="11" key="1">
    <citation type="submission" date="2022-10" db="EMBL/GenBank/DDBJ databases">
        <title>The WGS of Solirubrobacter phytolaccae KCTC 29190.</title>
        <authorList>
            <person name="Jiang Z."/>
        </authorList>
    </citation>
    <scope>NUCLEOTIDE SEQUENCE</scope>
    <source>
        <strain evidence="11">KCTC 29190</strain>
    </source>
</reference>
<evidence type="ECO:0000256" key="9">
    <source>
        <dbReference type="SAM" id="SignalP"/>
    </source>
</evidence>
<keyword evidence="6" id="KW-0482">Metalloprotease</keyword>
<keyword evidence="9" id="KW-0732">Signal</keyword>
<dbReference type="GO" id="GO:0006508">
    <property type="term" value="P:proteolysis"/>
    <property type="evidence" value="ECO:0007669"/>
    <property type="project" value="UniProtKB-KW"/>
</dbReference>
<evidence type="ECO:0000256" key="5">
    <source>
        <dbReference type="ARBA" id="ARBA00022833"/>
    </source>
</evidence>
<evidence type="ECO:0000256" key="4">
    <source>
        <dbReference type="ARBA" id="ARBA00022801"/>
    </source>
</evidence>
<comment type="caution">
    <text evidence="11">The sequence shown here is derived from an EMBL/GenBank/DDBJ whole genome shotgun (WGS) entry which is preliminary data.</text>
</comment>
<accession>A0A9X3NB29</accession>
<protein>
    <submittedName>
        <fullName evidence="11">M14 family zinc carboxypeptidase</fullName>
    </submittedName>
</protein>
<keyword evidence="3" id="KW-0645">Protease</keyword>
<sequence>MKPWLGAVAAATAIFVAPSVALAGPDDPALLKFKLDNALLYDEFEALGFSMDHAVENGEGDDIIVRAWVTDEQIDIARSAGFEHVGVVHDKFNIDGVRAEMNAVVEKEEAAKRALRDHAAGRSQRSAGPASVRAQRADFYENNQSRYLSIEANADGASYTGDNANTYVGPTLTAEWYDASGNKMGEGQLGVYRDPDVSPDYYQYHYSIFRLGDVGDGKPTPATIKIASSNGDVDTIAAKEWIAKDPPSYTSAPGFRSGFMTRYLNGQEAHKRVRDLAAEFPNISEAIKLPEQTRGYMRKAQTMLGYNWAPTAAQPNPPAPNATTPYVRFDDGNLPVAGTAPATGQTPDLITPQRIVVLTTRLYGHQGGNTLTARIVPPTANNQALSVSLVGNSIRINPATDATGAITSTANQVVAAVNAHPDVNQLVVATKYRNFSGDGIVEAGVVSPLSDLLRAPVTVGRGPMDQYAIRIGKQRDGSKVGVFFYCQEHGNEIATSGVCIETAERLVRNYGTDPKTTELIDNLDIFIVPQINPDGATHSLYDSNRRKNLSHHCDNSKFTDNSTDPANRNSWGVDLNRNFSVGTIFDGFQGASATNCLSGNFAGLDEFSEPEARNESWIQTTFRNIKFANNIHSSGGYFMWPPGAYTPTRETLPYPPYGTLNFFDQAAKQVLDGIKSHRRLAVRPQKTGPVIDVLYSAAGNSADEAYYKNGIIGYDFEIGDSNNEYKNPATGVISECSAGQQPPFGDSTNDCLDNEGWHESMEFASGNYGLMQSALDYARDTAAPVVEAVSGSVSAGKIDVRFTSNEASSIYYTLDGSTPTTASTEWKPTRARALPLPLQLAPNQVLKWVATDFKGNLSAVKTKAFGFTEGTVGGTVPATLSLSLSGPTTLGPFVPGVAKEYTATSEATIISTAGNATLSVAGPVHLSNGAFSLASPLGVTLAKSSWTGPTSNEKVGITFKQAIGANEGLRTGTYSKAVTFTLSTTQP</sequence>
<feature type="domain" description="Peptidase M14" evidence="10">
    <location>
        <begin position="431"/>
        <end position="759"/>
    </location>
</feature>
<keyword evidence="12" id="KW-1185">Reference proteome</keyword>
<comment type="similarity">
    <text evidence="2 7">Belongs to the peptidase M14 family.</text>
</comment>